<dbReference type="Gene3D" id="1.10.10.410">
    <property type="match status" value="1"/>
</dbReference>
<dbReference type="Gene3D" id="1.10.1510.10">
    <property type="entry name" value="Uncharacterised protein YqeY/AIM41 PF09424, N-terminal domain"/>
    <property type="match status" value="1"/>
</dbReference>
<evidence type="ECO:0000313" key="1">
    <source>
        <dbReference type="EMBL" id="OCX77224.1"/>
    </source>
</evidence>
<name>A0A1C2IV03_ACITH</name>
<dbReference type="SUPFAM" id="SSF89095">
    <property type="entry name" value="GatB/YqeY motif"/>
    <property type="match status" value="1"/>
</dbReference>
<sequence>MSLRERLQEDMKAAMRARESDRLTTIRMLQAAIKQREVDDRRELDDTEVLSIAEKLIKQRKDSASQFRAGNRPDLADKEEAEIVILSAYLPEPLSMEAIDALITEAVSNTAASGPKDMGKVLNSLKPQLLGRADMALVAEKVKARLNNG</sequence>
<dbReference type="GO" id="GO:0016884">
    <property type="term" value="F:carbon-nitrogen ligase activity, with glutamine as amido-N-donor"/>
    <property type="evidence" value="ECO:0007669"/>
    <property type="project" value="InterPro"/>
</dbReference>
<dbReference type="STRING" id="930.GCA_002079865_03146"/>
<comment type="caution">
    <text evidence="1">The sequence shown here is derived from an EMBL/GenBank/DDBJ whole genome shotgun (WGS) entry which is preliminary data.</text>
</comment>
<dbReference type="InterPro" id="IPR023168">
    <property type="entry name" value="GatB_Yqey_C_2"/>
</dbReference>
<dbReference type="eggNOG" id="COG1610">
    <property type="taxonomic scope" value="Bacteria"/>
</dbReference>
<evidence type="ECO:0000313" key="2">
    <source>
        <dbReference type="Proteomes" id="UP000094893"/>
    </source>
</evidence>
<dbReference type="AlphaFoldDB" id="A0A1C2IV03"/>
<keyword evidence="1" id="KW-0808">Transferase</keyword>
<organism evidence="1 2">
    <name type="scientific">Acidithiobacillus thiooxidans</name>
    <name type="common">Thiobacillus thiooxidans</name>
    <dbReference type="NCBI Taxonomy" id="930"/>
    <lineage>
        <taxon>Bacteria</taxon>
        <taxon>Pseudomonadati</taxon>
        <taxon>Pseudomonadota</taxon>
        <taxon>Acidithiobacillia</taxon>
        <taxon>Acidithiobacillales</taxon>
        <taxon>Acidithiobacillaceae</taxon>
        <taxon>Acidithiobacillus</taxon>
    </lineage>
</organism>
<dbReference type="PANTHER" id="PTHR28055">
    <property type="entry name" value="ALTERED INHERITANCE OF MITOCHONDRIA PROTEIN 41, MITOCHONDRIAL"/>
    <property type="match status" value="1"/>
</dbReference>
<dbReference type="InterPro" id="IPR003789">
    <property type="entry name" value="Asn/Gln_tRNA_amidoTrase-B-like"/>
</dbReference>
<gene>
    <name evidence="1" type="ORF">A6P07_00605</name>
</gene>
<dbReference type="GO" id="GO:0016740">
    <property type="term" value="F:transferase activity"/>
    <property type="evidence" value="ECO:0007669"/>
    <property type="project" value="UniProtKB-KW"/>
</dbReference>
<accession>A0A1C2IV03</accession>
<dbReference type="InterPro" id="IPR042184">
    <property type="entry name" value="YqeY/Aim41_N"/>
</dbReference>
<dbReference type="EMBL" id="LWSA01000008">
    <property type="protein sequence ID" value="OCX77224.1"/>
    <property type="molecule type" value="Genomic_DNA"/>
</dbReference>
<protein>
    <submittedName>
        <fullName evidence="1">Glutamyl-tRNA amidotransferase</fullName>
    </submittedName>
</protein>
<dbReference type="InterPro" id="IPR019004">
    <property type="entry name" value="YqeY/Aim41"/>
</dbReference>
<proteinExistence type="predicted"/>
<reference evidence="1 2" key="1">
    <citation type="journal article" date="2016" name="Int. J. Mol. Sci.">
        <title>Comparative genomics of the extreme acidophile Acidithiobacillus thiooxidans reveals intraspecific divergence and niche adaptation.</title>
        <authorList>
            <person name="Zhang X."/>
            <person name="Feng X."/>
            <person name="Tao J."/>
            <person name="Ma L."/>
            <person name="Xiao Y."/>
            <person name="Liang Y."/>
            <person name="Liu X."/>
            <person name="Yin H."/>
        </authorList>
    </citation>
    <scope>NUCLEOTIDE SEQUENCE [LARGE SCALE GENOMIC DNA]</scope>
    <source>
        <strain evidence="1 2">A02</strain>
    </source>
</reference>
<dbReference type="RefSeq" id="WP_024894215.1">
    <property type="nucleotide sequence ID" value="NZ_JABBDU010000055.1"/>
</dbReference>
<dbReference type="PANTHER" id="PTHR28055:SF1">
    <property type="entry name" value="ALTERED INHERITANCE OF MITOCHONDRIA PROTEIN 41, MITOCHONDRIAL"/>
    <property type="match status" value="1"/>
</dbReference>
<dbReference type="Proteomes" id="UP000094893">
    <property type="component" value="Unassembled WGS sequence"/>
</dbReference>
<dbReference type="Pfam" id="PF09424">
    <property type="entry name" value="YqeY"/>
    <property type="match status" value="1"/>
</dbReference>